<dbReference type="InParanoid" id="L0HEY7"/>
<dbReference type="NCBIfam" id="TIGR04178">
    <property type="entry name" value="exo_archaeo"/>
    <property type="match status" value="1"/>
</dbReference>
<feature type="transmembrane region" description="Helical" evidence="9">
    <location>
        <begin position="238"/>
        <end position="263"/>
    </location>
</feature>
<dbReference type="GeneID" id="14309674"/>
<keyword evidence="6 9" id="KW-1133">Transmembrane helix</keyword>
<dbReference type="STRING" id="593750.Metfor_2282"/>
<dbReference type="Pfam" id="PF09721">
    <property type="entry name" value="Exosortase_EpsH"/>
    <property type="match status" value="1"/>
</dbReference>
<dbReference type="RefSeq" id="WP_015286250.1">
    <property type="nucleotide sequence ID" value="NC_019943.1"/>
</dbReference>
<dbReference type="eggNOG" id="arCOG04471">
    <property type="taxonomic scope" value="Archaea"/>
</dbReference>
<feature type="transmembrane region" description="Helical" evidence="9">
    <location>
        <begin position="84"/>
        <end position="106"/>
    </location>
</feature>
<organism evidence="10 11">
    <name type="scientific">Methanoregula formicica (strain DSM 22288 / NBRC 105244 / SMSP)</name>
    <dbReference type="NCBI Taxonomy" id="593750"/>
    <lineage>
        <taxon>Archaea</taxon>
        <taxon>Methanobacteriati</taxon>
        <taxon>Methanobacteriota</taxon>
        <taxon>Stenosarchaea group</taxon>
        <taxon>Methanomicrobia</taxon>
        <taxon>Methanomicrobiales</taxon>
        <taxon>Methanoregulaceae</taxon>
        <taxon>Methanoregula</taxon>
    </lineage>
</organism>
<proteinExistence type="predicted"/>
<dbReference type="Proteomes" id="UP000010824">
    <property type="component" value="Chromosome"/>
</dbReference>
<feature type="transmembrane region" description="Helical" evidence="9">
    <location>
        <begin position="192"/>
        <end position="218"/>
    </location>
</feature>
<dbReference type="InterPro" id="IPR014522">
    <property type="entry name" value="ArtA"/>
</dbReference>
<gene>
    <name evidence="10" type="ordered locus">Metfor_2282</name>
</gene>
<dbReference type="EMBL" id="CP003167">
    <property type="protein sequence ID" value="AGB03287.1"/>
    <property type="molecule type" value="Genomic_DNA"/>
</dbReference>
<keyword evidence="3" id="KW-0645">Protease</keyword>
<evidence type="ECO:0000313" key="10">
    <source>
        <dbReference type="EMBL" id="AGB03287.1"/>
    </source>
</evidence>
<keyword evidence="4 9" id="KW-0812">Transmembrane</keyword>
<evidence type="ECO:0000256" key="3">
    <source>
        <dbReference type="ARBA" id="ARBA00022670"/>
    </source>
</evidence>
<dbReference type="HOGENOM" id="CLU_065734_0_0_2"/>
<name>L0HEY7_METFS</name>
<keyword evidence="7 9" id="KW-0472">Membrane</keyword>
<evidence type="ECO:0000256" key="1">
    <source>
        <dbReference type="ARBA" id="ARBA00004651"/>
    </source>
</evidence>
<evidence type="ECO:0000256" key="4">
    <source>
        <dbReference type="ARBA" id="ARBA00022692"/>
    </source>
</evidence>
<keyword evidence="2" id="KW-1003">Cell membrane</keyword>
<dbReference type="KEGG" id="mfo:Metfor_2282"/>
<dbReference type="PIRSF" id="PIRSF025737">
    <property type="entry name" value="Cyco1"/>
    <property type="match status" value="1"/>
</dbReference>
<protein>
    <submittedName>
        <fullName evidence="10">Putative membrane protein</fullName>
    </submittedName>
</protein>
<feature type="transmembrane region" description="Helical" evidence="9">
    <location>
        <begin position="50"/>
        <end position="72"/>
    </location>
</feature>
<keyword evidence="5" id="KW-0378">Hydrolase</keyword>
<dbReference type="GO" id="GO:0005886">
    <property type="term" value="C:plasma membrane"/>
    <property type="evidence" value="ECO:0007669"/>
    <property type="project" value="UniProtKB-SubCell"/>
</dbReference>
<evidence type="ECO:0000256" key="9">
    <source>
        <dbReference type="SAM" id="Phobius"/>
    </source>
</evidence>
<accession>L0HEY7</accession>
<dbReference type="NCBIfam" id="TIGR04125">
    <property type="entry name" value="exosort_PGF_TRM"/>
    <property type="match status" value="1"/>
</dbReference>
<dbReference type="GO" id="GO:0006508">
    <property type="term" value="P:proteolysis"/>
    <property type="evidence" value="ECO:0007669"/>
    <property type="project" value="UniProtKB-KW"/>
</dbReference>
<evidence type="ECO:0000256" key="7">
    <source>
        <dbReference type="ARBA" id="ARBA00023136"/>
    </source>
</evidence>
<dbReference type="OrthoDB" id="200496at2157"/>
<feature type="transmembrane region" description="Helical" evidence="9">
    <location>
        <begin position="160"/>
        <end position="180"/>
    </location>
</feature>
<evidence type="ECO:0000313" key="11">
    <source>
        <dbReference type="Proteomes" id="UP000010824"/>
    </source>
</evidence>
<evidence type="ECO:0000256" key="6">
    <source>
        <dbReference type="ARBA" id="ARBA00022989"/>
    </source>
</evidence>
<dbReference type="AlphaFoldDB" id="L0HEY7"/>
<reference evidence="10 11" key="2">
    <citation type="journal article" date="2014" name="Genome Announc.">
        <title>Complete Genome Sequence of Methanoregula formicica SMSPT, a Mesophilic Hydrogenotrophic Methanogen Isolated from a Methanogenic Upflow Anaerobic Sludge Blanket Reactor.</title>
        <authorList>
            <person name="Yamamoto K."/>
            <person name="Tamaki H."/>
            <person name="Cadillo-Quiroz H."/>
            <person name="Imachi H."/>
            <person name="Kyrpides N."/>
            <person name="Woyke T."/>
            <person name="Goodwin L."/>
            <person name="Zinder S.H."/>
            <person name="Kamagata Y."/>
            <person name="Liu W.T."/>
        </authorList>
    </citation>
    <scope>NUCLEOTIDE SEQUENCE [LARGE SCALE GENOMIC DNA]</scope>
    <source>
        <strain evidence="11">DSM 22288 / NBRC 105244 / SMSP</strain>
    </source>
</reference>
<dbReference type="InterPro" id="IPR019127">
    <property type="entry name" value="Exosortase"/>
</dbReference>
<evidence type="ECO:0000256" key="8">
    <source>
        <dbReference type="PIRSR" id="PIRSR025737-1"/>
    </source>
</evidence>
<sequence length="292" mass="32927" precursor="true">MIEYLVLLSCAGFLAFLIPGRHRRYAAILGWVFIVLTLFASLPEYFRENNFMYPLVAAMSVPFLAITVKYLLNNDERAMHLSRAAAVAFLIYAPFGFSQVPLFAWLGDQLISLVVSQVLWILDVLNFTVSLTCMNPVTERALDPSACAELLRDTITRNGYSVQIILGCTGIQSIAILLGVAAAVPTTLRQKLYAFLIVAPTIYILNLMRNAFVIMAYTDQWFPYWPEVAGNGEMGYESFFWAHNVIAELLALVILVMIAYWLFTLIPSLGKFADDLYQMYTGEFRKAFCKSK</sequence>
<keyword evidence="11" id="KW-1185">Reference proteome</keyword>
<comment type="subcellular location">
    <subcellularLocation>
        <location evidence="1">Cell membrane</location>
        <topology evidence="1">Multi-pass membrane protein</topology>
    </subcellularLocation>
</comment>
<dbReference type="InterPro" id="IPR026392">
    <property type="entry name" value="Exo/Archaeosortase_dom"/>
</dbReference>
<feature type="active site" description="Proton donor" evidence="8">
    <location>
        <position position="209"/>
    </location>
</feature>
<evidence type="ECO:0000256" key="2">
    <source>
        <dbReference type="ARBA" id="ARBA00022475"/>
    </source>
</evidence>
<evidence type="ECO:0000256" key="5">
    <source>
        <dbReference type="ARBA" id="ARBA00022801"/>
    </source>
</evidence>
<dbReference type="GO" id="GO:0008233">
    <property type="term" value="F:peptidase activity"/>
    <property type="evidence" value="ECO:0007669"/>
    <property type="project" value="UniProtKB-KW"/>
</dbReference>
<reference evidence="11" key="1">
    <citation type="submission" date="2011-12" db="EMBL/GenBank/DDBJ databases">
        <title>Complete sequence of Methanoregula formicicum SMSP.</title>
        <authorList>
            <person name="Lucas S."/>
            <person name="Han J."/>
            <person name="Lapidus A."/>
            <person name="Cheng J.-F."/>
            <person name="Goodwin L."/>
            <person name="Pitluck S."/>
            <person name="Peters L."/>
            <person name="Ovchinnikova G."/>
            <person name="Teshima H."/>
            <person name="Detter J.C."/>
            <person name="Han C."/>
            <person name="Tapia R."/>
            <person name="Land M."/>
            <person name="Hauser L."/>
            <person name="Kyrpides N."/>
            <person name="Ivanova N."/>
            <person name="Pagani I."/>
            <person name="Imachi H."/>
            <person name="Tamaki H."/>
            <person name="Sekiguchi Y."/>
            <person name="Kamagata Y."/>
            <person name="Cadillo-Quiroz H."/>
            <person name="Zinder S."/>
            <person name="Liu W.-T."/>
            <person name="Woyke T."/>
        </authorList>
    </citation>
    <scope>NUCLEOTIDE SEQUENCE [LARGE SCALE GENOMIC DNA]</scope>
    <source>
        <strain evidence="11">DSM 22288 / NBRC 105244 / SMSP</strain>
    </source>
</reference>
<feature type="active site" description="Acyl-thioester intermediate" evidence="8">
    <location>
        <position position="168"/>
    </location>
</feature>